<dbReference type="AlphaFoldDB" id="A0A2W1BJP6"/>
<evidence type="ECO:0000256" key="1">
    <source>
        <dbReference type="SAM" id="MobiDB-lite"/>
    </source>
</evidence>
<feature type="compositionally biased region" description="Polar residues" evidence="1">
    <location>
        <begin position="258"/>
        <end position="275"/>
    </location>
</feature>
<proteinExistence type="predicted"/>
<reference evidence="2 3" key="1">
    <citation type="journal article" date="2017" name="BMC Biol.">
        <title>Genomic innovations, transcriptional plasticity and gene loss underlying the evolution and divergence of two highly polyphagous and invasive Helicoverpa pest species.</title>
        <authorList>
            <person name="Pearce S.L."/>
            <person name="Clarke D.F."/>
            <person name="East P.D."/>
            <person name="Elfekih S."/>
            <person name="Gordon K.H."/>
            <person name="Jermiin L.S."/>
            <person name="McGaughran A."/>
            <person name="Oakeshott J.G."/>
            <person name="Papanikolaou A."/>
            <person name="Perera O.P."/>
            <person name="Rane R.V."/>
            <person name="Richards S."/>
            <person name="Tay W.T."/>
            <person name="Walsh T.K."/>
            <person name="Anderson A."/>
            <person name="Anderson C.J."/>
            <person name="Asgari S."/>
            <person name="Board P.G."/>
            <person name="Bretschneider A."/>
            <person name="Campbell P.M."/>
            <person name="Chertemps T."/>
            <person name="Christeller J.T."/>
            <person name="Coppin C.W."/>
            <person name="Downes S.J."/>
            <person name="Duan G."/>
            <person name="Farnsworth C.A."/>
            <person name="Good R.T."/>
            <person name="Han L.B."/>
            <person name="Han Y.C."/>
            <person name="Hatje K."/>
            <person name="Horne I."/>
            <person name="Huang Y.P."/>
            <person name="Hughes D.S."/>
            <person name="Jacquin-Joly E."/>
            <person name="James W."/>
            <person name="Jhangiani S."/>
            <person name="Kollmar M."/>
            <person name="Kuwar S.S."/>
            <person name="Li S."/>
            <person name="Liu N.Y."/>
            <person name="Maibeche M.T."/>
            <person name="Miller J.R."/>
            <person name="Montagne N."/>
            <person name="Perry T."/>
            <person name="Qu J."/>
            <person name="Song S.V."/>
            <person name="Sutton G.G."/>
            <person name="Vogel H."/>
            <person name="Walenz B.P."/>
            <person name="Xu W."/>
            <person name="Zhang H.J."/>
            <person name="Zou Z."/>
            <person name="Batterham P."/>
            <person name="Edwards O.R."/>
            <person name="Feyereisen R."/>
            <person name="Gibbs R.A."/>
            <person name="Heckel D.G."/>
            <person name="McGrath A."/>
            <person name="Robin C."/>
            <person name="Scherer S.E."/>
            <person name="Worley K.C."/>
            <person name="Wu Y.D."/>
        </authorList>
    </citation>
    <scope>NUCLEOTIDE SEQUENCE [LARGE SCALE GENOMIC DNA]</scope>
    <source>
        <strain evidence="2">Harm_GR_Male_#8</strain>
        <tissue evidence="2">Whole organism</tissue>
    </source>
</reference>
<gene>
    <name evidence="2" type="primary">HaOG206470</name>
    <name evidence="2" type="ORF">B5X24_HaOG206470</name>
</gene>
<sequence>MAPVKAWSTKEEVLKDIRRASGRIGKNEGIDSCLVVGDVPPPVLQEDADEQIQMMFGHGVQRNAIQTEQQAPDLIGLRKIIKMVNSNNSNTDTSYIGEDAGDASDYFYAITKQSSLNPEVEAFIPKANSSSNCHKEPENKNNIEEYATNLKLKISDAAKSNSYDLKREKNVAIATLLKLYANNDTPVKLCPPEYFENKLEKPSTSNSSYCNSSTPLMLPQDTEMKKSIEKVNNWLEPTKRKTQAVSLEPIFFKRKTVQTVKSPANSEGSKPSQNARKFIPSEHAAELAKKYEQNNKNHETDTEAVTWANLQEKLREKDSLIKSRSEGKK</sequence>
<protein>
    <submittedName>
        <fullName evidence="2">Uncharacterized protein</fullName>
    </submittedName>
</protein>
<evidence type="ECO:0000313" key="3">
    <source>
        <dbReference type="Proteomes" id="UP000249218"/>
    </source>
</evidence>
<name>A0A2W1BJP6_HELAM</name>
<dbReference type="OrthoDB" id="7492839at2759"/>
<accession>A0A2W1BJP6</accession>
<feature type="region of interest" description="Disordered" evidence="1">
    <location>
        <begin position="258"/>
        <end position="277"/>
    </location>
</feature>
<dbReference type="EMBL" id="KZ150001">
    <property type="protein sequence ID" value="PZC75302.1"/>
    <property type="molecule type" value="Genomic_DNA"/>
</dbReference>
<keyword evidence="3" id="KW-1185">Reference proteome</keyword>
<evidence type="ECO:0000313" key="2">
    <source>
        <dbReference type="EMBL" id="PZC75302.1"/>
    </source>
</evidence>
<dbReference type="Proteomes" id="UP000249218">
    <property type="component" value="Unassembled WGS sequence"/>
</dbReference>
<organism evidence="2 3">
    <name type="scientific">Helicoverpa armigera</name>
    <name type="common">Cotton bollworm</name>
    <name type="synonym">Heliothis armigera</name>
    <dbReference type="NCBI Taxonomy" id="29058"/>
    <lineage>
        <taxon>Eukaryota</taxon>
        <taxon>Metazoa</taxon>
        <taxon>Ecdysozoa</taxon>
        <taxon>Arthropoda</taxon>
        <taxon>Hexapoda</taxon>
        <taxon>Insecta</taxon>
        <taxon>Pterygota</taxon>
        <taxon>Neoptera</taxon>
        <taxon>Endopterygota</taxon>
        <taxon>Lepidoptera</taxon>
        <taxon>Glossata</taxon>
        <taxon>Ditrysia</taxon>
        <taxon>Noctuoidea</taxon>
        <taxon>Noctuidae</taxon>
        <taxon>Heliothinae</taxon>
        <taxon>Helicoverpa</taxon>
    </lineage>
</organism>